<dbReference type="Proteomes" id="UP000886520">
    <property type="component" value="Chromosome 10"/>
</dbReference>
<gene>
    <name evidence="2" type="ORF">GOP47_0010963</name>
</gene>
<organism evidence="2 3">
    <name type="scientific">Adiantum capillus-veneris</name>
    <name type="common">Maidenhair fern</name>
    <dbReference type="NCBI Taxonomy" id="13818"/>
    <lineage>
        <taxon>Eukaryota</taxon>
        <taxon>Viridiplantae</taxon>
        <taxon>Streptophyta</taxon>
        <taxon>Embryophyta</taxon>
        <taxon>Tracheophyta</taxon>
        <taxon>Polypodiopsida</taxon>
        <taxon>Polypodiidae</taxon>
        <taxon>Polypodiales</taxon>
        <taxon>Pteridineae</taxon>
        <taxon>Pteridaceae</taxon>
        <taxon>Vittarioideae</taxon>
        <taxon>Adiantum</taxon>
    </lineage>
</organism>
<evidence type="ECO:0000313" key="3">
    <source>
        <dbReference type="Proteomes" id="UP000886520"/>
    </source>
</evidence>
<protein>
    <submittedName>
        <fullName evidence="2">Uncharacterized protein</fullName>
    </submittedName>
</protein>
<evidence type="ECO:0000313" key="2">
    <source>
        <dbReference type="EMBL" id="KAI5075002.1"/>
    </source>
</evidence>
<sequence length="133" mass="14706">MKVLTHTEVSGWMVKAVAATPSRVAATTLESKSSSRRRLTSSWLFTMSHAGHSMGVVSSETMASGSIASLSLSHTHTHTRTHKHREFRERERESSGPCNNHQDPGFETFIIMHNTQRSGTSRLPLLAHVIVTL</sequence>
<dbReference type="OrthoDB" id="408631at2759"/>
<comment type="caution">
    <text evidence="2">The sequence shown here is derived from an EMBL/GenBank/DDBJ whole genome shotgun (WGS) entry which is preliminary data.</text>
</comment>
<feature type="region of interest" description="Disordered" evidence="1">
    <location>
        <begin position="74"/>
        <end position="102"/>
    </location>
</feature>
<dbReference type="AlphaFoldDB" id="A0A9D4UWE3"/>
<keyword evidence="3" id="KW-1185">Reference proteome</keyword>
<dbReference type="EMBL" id="JABFUD020000010">
    <property type="protein sequence ID" value="KAI5075002.1"/>
    <property type="molecule type" value="Genomic_DNA"/>
</dbReference>
<name>A0A9D4UWE3_ADICA</name>
<feature type="compositionally biased region" description="Basic residues" evidence="1">
    <location>
        <begin position="75"/>
        <end position="85"/>
    </location>
</feature>
<proteinExistence type="predicted"/>
<accession>A0A9D4UWE3</accession>
<reference evidence="2" key="1">
    <citation type="submission" date="2021-01" db="EMBL/GenBank/DDBJ databases">
        <title>Adiantum capillus-veneris genome.</title>
        <authorList>
            <person name="Fang Y."/>
            <person name="Liao Q."/>
        </authorList>
    </citation>
    <scope>NUCLEOTIDE SEQUENCE</scope>
    <source>
        <strain evidence="2">H3</strain>
        <tissue evidence="2">Leaf</tissue>
    </source>
</reference>
<evidence type="ECO:0000256" key="1">
    <source>
        <dbReference type="SAM" id="MobiDB-lite"/>
    </source>
</evidence>